<name>A0A6J7S4S8_9ZZZZ</name>
<sequence length="427" mass="46957">MLVTNIPGHDRVGEFMSDQLESVEDFRIRARAWLSENMPKLDPAKEYNTNRVADREWVEHRALQKKLFAGGFAGICFPKEYGGQGLSPAHQAAFTEESVSYEMPLRLNVPSLSICSGMLLDMGSEEQKQTYLRGAISGEMILCQFLSEPSGGSDLAGLLTRAQRDGDTYIINGQKCWSTFAYAADFATCLVRTDWDAPKHRGLSMIIVPVHDDATHLQRVRMVDGSEEFCEEFFTDLVVPAGNLVGTENDGWTVGQRQLFYERQAVGGGSPYVSGQPPTRGGSSATVEEVARAVGKDKDPATREIVGWQSALDTVNHQLIKRITVGMASGEYPAMASSMMRLAHAEIPQHKMDVMLDIAGDEAVTSVVGGDGYLRSVGVQFLMRQGASLGGGSSEMSRNMISERVLMMPREMAADRDVPFREVRRGR</sequence>
<dbReference type="InterPro" id="IPR046373">
    <property type="entry name" value="Acyl-CoA_Oxase/DH_mid-dom_sf"/>
</dbReference>
<dbReference type="SUPFAM" id="SSF56645">
    <property type="entry name" value="Acyl-CoA dehydrogenase NM domain-like"/>
    <property type="match status" value="1"/>
</dbReference>
<dbReference type="InterPro" id="IPR052161">
    <property type="entry name" value="Mycobact_Acyl-CoA_DH"/>
</dbReference>
<dbReference type="GO" id="GO:0005886">
    <property type="term" value="C:plasma membrane"/>
    <property type="evidence" value="ECO:0007669"/>
    <property type="project" value="TreeGrafter"/>
</dbReference>
<organism evidence="5">
    <name type="scientific">freshwater metagenome</name>
    <dbReference type="NCBI Taxonomy" id="449393"/>
    <lineage>
        <taxon>unclassified sequences</taxon>
        <taxon>metagenomes</taxon>
        <taxon>ecological metagenomes</taxon>
    </lineage>
</organism>
<dbReference type="PANTHER" id="PTHR43292:SF4">
    <property type="entry name" value="ACYL-COA DEHYDROGENASE FADE34"/>
    <property type="match status" value="1"/>
</dbReference>
<protein>
    <submittedName>
        <fullName evidence="5">Unannotated protein</fullName>
    </submittedName>
</protein>
<evidence type="ECO:0000256" key="1">
    <source>
        <dbReference type="ARBA" id="ARBA00023002"/>
    </source>
</evidence>
<keyword evidence="1" id="KW-0560">Oxidoreductase</keyword>
<dbReference type="GO" id="GO:0016627">
    <property type="term" value="F:oxidoreductase activity, acting on the CH-CH group of donors"/>
    <property type="evidence" value="ECO:0007669"/>
    <property type="project" value="InterPro"/>
</dbReference>
<evidence type="ECO:0000259" key="3">
    <source>
        <dbReference type="Pfam" id="PF02771"/>
    </source>
</evidence>
<dbReference type="PANTHER" id="PTHR43292">
    <property type="entry name" value="ACYL-COA DEHYDROGENASE"/>
    <property type="match status" value="1"/>
</dbReference>
<dbReference type="Pfam" id="PF02770">
    <property type="entry name" value="Acyl-CoA_dh_M"/>
    <property type="match status" value="1"/>
</dbReference>
<dbReference type="Pfam" id="PF02771">
    <property type="entry name" value="Acyl-CoA_dh_N"/>
    <property type="match status" value="1"/>
</dbReference>
<dbReference type="InterPro" id="IPR037069">
    <property type="entry name" value="AcylCoA_DH/ox_N_sf"/>
</dbReference>
<dbReference type="Gene3D" id="2.40.110.10">
    <property type="entry name" value="Butyryl-CoA Dehydrogenase, subunit A, domain 2"/>
    <property type="match status" value="1"/>
</dbReference>
<gene>
    <name evidence="4" type="ORF">UFOPK3495_00621</name>
    <name evidence="5" type="ORF">UFOPK4237_00409</name>
</gene>
<accession>A0A6J7S4S8</accession>
<evidence type="ECO:0000313" key="5">
    <source>
        <dbReference type="EMBL" id="CAB5036046.1"/>
    </source>
</evidence>
<dbReference type="InterPro" id="IPR006091">
    <property type="entry name" value="Acyl-CoA_Oxase/DH_mid-dom"/>
</dbReference>
<reference evidence="5" key="1">
    <citation type="submission" date="2020-05" db="EMBL/GenBank/DDBJ databases">
        <authorList>
            <person name="Chiriac C."/>
            <person name="Salcher M."/>
            <person name="Ghai R."/>
            <person name="Kavagutti S V."/>
        </authorList>
    </citation>
    <scope>NUCLEOTIDE SEQUENCE</scope>
</reference>
<dbReference type="EMBL" id="CAFBPZ010000016">
    <property type="protein sequence ID" value="CAB5036046.1"/>
    <property type="molecule type" value="Genomic_DNA"/>
</dbReference>
<dbReference type="Gene3D" id="1.10.540.10">
    <property type="entry name" value="Acyl-CoA dehydrogenase/oxidase, N-terminal domain"/>
    <property type="match status" value="1"/>
</dbReference>
<dbReference type="EMBL" id="CAFBMC010000024">
    <property type="protein sequence ID" value="CAB4894698.1"/>
    <property type="molecule type" value="Genomic_DNA"/>
</dbReference>
<dbReference type="InterPro" id="IPR013786">
    <property type="entry name" value="AcylCoA_DH/ox_N"/>
</dbReference>
<dbReference type="AlphaFoldDB" id="A0A6J7S4S8"/>
<evidence type="ECO:0000259" key="2">
    <source>
        <dbReference type="Pfam" id="PF02770"/>
    </source>
</evidence>
<evidence type="ECO:0000313" key="4">
    <source>
        <dbReference type="EMBL" id="CAB4894698.1"/>
    </source>
</evidence>
<feature type="domain" description="Acyl-CoA oxidase/dehydrogenase middle" evidence="2">
    <location>
        <begin position="143"/>
        <end position="222"/>
    </location>
</feature>
<dbReference type="GO" id="GO:0050660">
    <property type="term" value="F:flavin adenine dinucleotide binding"/>
    <property type="evidence" value="ECO:0007669"/>
    <property type="project" value="InterPro"/>
</dbReference>
<dbReference type="Gene3D" id="1.20.140.10">
    <property type="entry name" value="Butyryl-CoA Dehydrogenase, subunit A, domain 3"/>
    <property type="match status" value="1"/>
</dbReference>
<proteinExistence type="predicted"/>
<dbReference type="InterPro" id="IPR009100">
    <property type="entry name" value="AcylCoA_DH/oxidase_NM_dom_sf"/>
</dbReference>
<feature type="domain" description="Acyl-CoA dehydrogenase/oxidase N-terminal" evidence="3">
    <location>
        <begin position="53"/>
        <end position="139"/>
    </location>
</feature>